<feature type="compositionally biased region" description="Basic and acidic residues" evidence="6">
    <location>
        <begin position="13"/>
        <end position="22"/>
    </location>
</feature>
<dbReference type="GO" id="GO:0005737">
    <property type="term" value="C:cytoplasm"/>
    <property type="evidence" value="ECO:0007669"/>
    <property type="project" value="UniProtKB-SubCell"/>
</dbReference>
<comment type="subcellular location">
    <subcellularLocation>
        <location evidence="1 5">Cytoplasm</location>
    </subcellularLocation>
</comment>
<organism evidence="9 10">
    <name type="scientific">Hoyosella altamirensis</name>
    <dbReference type="NCBI Taxonomy" id="616997"/>
    <lineage>
        <taxon>Bacteria</taxon>
        <taxon>Bacillati</taxon>
        <taxon>Actinomycetota</taxon>
        <taxon>Actinomycetes</taxon>
        <taxon>Mycobacteriales</taxon>
        <taxon>Hoyosellaceae</taxon>
        <taxon>Hoyosella</taxon>
    </lineage>
</organism>
<dbReference type="RefSeq" id="WP_064440434.1">
    <property type="nucleotide sequence ID" value="NZ_BDDI01000008.1"/>
</dbReference>
<evidence type="ECO:0000256" key="5">
    <source>
        <dbReference type="HAMAP-Rule" id="MF_01114"/>
    </source>
</evidence>
<evidence type="ECO:0000256" key="4">
    <source>
        <dbReference type="ARBA" id="ARBA00022490"/>
    </source>
</evidence>
<dbReference type="OrthoDB" id="5244465at2"/>
<evidence type="ECO:0000256" key="3">
    <source>
        <dbReference type="ARBA" id="ARBA00018111"/>
    </source>
</evidence>
<name>A0A839RNY1_9ACTN</name>
<feature type="domain" description="RecX first three-helical" evidence="8">
    <location>
        <begin position="27"/>
        <end position="66"/>
    </location>
</feature>
<evidence type="ECO:0000313" key="9">
    <source>
        <dbReference type="EMBL" id="MBB3038495.1"/>
    </source>
</evidence>
<dbReference type="InterPro" id="IPR053926">
    <property type="entry name" value="RecX_HTH_1st"/>
</dbReference>
<dbReference type="Gene3D" id="1.10.10.10">
    <property type="entry name" value="Winged helix-like DNA-binding domain superfamily/Winged helix DNA-binding domain"/>
    <property type="match status" value="2"/>
</dbReference>
<dbReference type="Proteomes" id="UP000567922">
    <property type="component" value="Unassembled WGS sequence"/>
</dbReference>
<dbReference type="Pfam" id="PF21982">
    <property type="entry name" value="RecX_HTH1"/>
    <property type="match status" value="1"/>
</dbReference>
<keyword evidence="10" id="KW-1185">Reference proteome</keyword>
<dbReference type="AlphaFoldDB" id="A0A839RNY1"/>
<proteinExistence type="inferred from homology"/>
<dbReference type="InterPro" id="IPR036388">
    <property type="entry name" value="WH-like_DNA-bd_sf"/>
</dbReference>
<evidence type="ECO:0000259" key="8">
    <source>
        <dbReference type="Pfam" id="PF21982"/>
    </source>
</evidence>
<protein>
    <recommendedName>
        <fullName evidence="3 5">Regulatory protein RecX</fullName>
    </recommendedName>
</protein>
<gene>
    <name evidence="5" type="primary">recX</name>
    <name evidence="9" type="ORF">FHU29_002964</name>
</gene>
<dbReference type="GO" id="GO:0006282">
    <property type="term" value="P:regulation of DNA repair"/>
    <property type="evidence" value="ECO:0007669"/>
    <property type="project" value="UniProtKB-UniRule"/>
</dbReference>
<evidence type="ECO:0000256" key="2">
    <source>
        <dbReference type="ARBA" id="ARBA00009695"/>
    </source>
</evidence>
<evidence type="ECO:0000259" key="7">
    <source>
        <dbReference type="Pfam" id="PF02631"/>
    </source>
</evidence>
<dbReference type="PANTHER" id="PTHR33602:SF1">
    <property type="entry name" value="REGULATORY PROTEIN RECX FAMILY PROTEIN"/>
    <property type="match status" value="1"/>
</dbReference>
<dbReference type="InterPro" id="IPR003783">
    <property type="entry name" value="Regulatory_RecX"/>
</dbReference>
<keyword evidence="4 5" id="KW-0963">Cytoplasm</keyword>
<dbReference type="HAMAP" id="MF_01114">
    <property type="entry name" value="RecX"/>
    <property type="match status" value="1"/>
</dbReference>
<feature type="region of interest" description="Disordered" evidence="6">
    <location>
        <begin position="1"/>
        <end position="22"/>
    </location>
</feature>
<comment type="caution">
    <text evidence="9">The sequence shown here is derived from an EMBL/GenBank/DDBJ whole genome shotgun (WGS) entry which is preliminary data.</text>
</comment>
<sequence length="197" mass="22069">MSSGGNQEETPESAEKQRSPEEWQAHARSLCLRWLGARSHTRVELREKLARKGIPEHISESVLDRLTAVSLIDDAEFAETWVRSRHTHAGRGRRALAVELRRKGVDDAHVDQALSTITDDAERSRAYALAAQRLERANTINWSDRAEQERATRKLIGMLSRRGYAPGLAYSVVKQVIAERSGADIELPDPEATSSDF</sequence>
<evidence type="ECO:0000256" key="1">
    <source>
        <dbReference type="ARBA" id="ARBA00004496"/>
    </source>
</evidence>
<comment type="similarity">
    <text evidence="2 5">Belongs to the RecX family.</text>
</comment>
<dbReference type="InterPro" id="IPR053924">
    <property type="entry name" value="RecX_HTH_2nd"/>
</dbReference>
<reference evidence="9 10" key="1">
    <citation type="submission" date="2020-08" db="EMBL/GenBank/DDBJ databases">
        <title>Sequencing the genomes of 1000 actinobacteria strains.</title>
        <authorList>
            <person name="Klenk H.-P."/>
        </authorList>
    </citation>
    <scope>NUCLEOTIDE SEQUENCE [LARGE SCALE GENOMIC DNA]</scope>
    <source>
        <strain evidence="9 10">DSM 45258</strain>
    </source>
</reference>
<evidence type="ECO:0000313" key="10">
    <source>
        <dbReference type="Proteomes" id="UP000567922"/>
    </source>
</evidence>
<dbReference type="EMBL" id="JACHWS010000003">
    <property type="protein sequence ID" value="MBB3038495.1"/>
    <property type="molecule type" value="Genomic_DNA"/>
</dbReference>
<comment type="function">
    <text evidence="5">Modulates RecA activity.</text>
</comment>
<accession>A0A839RNY1</accession>
<dbReference type="PANTHER" id="PTHR33602">
    <property type="entry name" value="REGULATORY PROTEIN RECX FAMILY PROTEIN"/>
    <property type="match status" value="1"/>
</dbReference>
<evidence type="ECO:0000256" key="6">
    <source>
        <dbReference type="SAM" id="MobiDB-lite"/>
    </source>
</evidence>
<dbReference type="Pfam" id="PF02631">
    <property type="entry name" value="RecX_HTH2"/>
    <property type="match status" value="1"/>
</dbReference>
<feature type="domain" description="RecX second three-helical" evidence="7">
    <location>
        <begin position="73"/>
        <end position="114"/>
    </location>
</feature>